<evidence type="ECO:0000313" key="4">
    <source>
        <dbReference type="EMBL" id="QEU93103.1"/>
    </source>
</evidence>
<feature type="transmembrane region" description="Helical" evidence="2">
    <location>
        <begin position="42"/>
        <end position="64"/>
    </location>
</feature>
<name>A0A5J6GD57_STRKN</name>
<dbReference type="Pfam" id="PF02517">
    <property type="entry name" value="Rce1-like"/>
    <property type="match status" value="1"/>
</dbReference>
<reference evidence="4 5" key="1">
    <citation type="submission" date="2017-09" db="EMBL/GenBank/DDBJ databases">
        <authorList>
            <person name="Lee N."/>
            <person name="Cho B.-K."/>
        </authorList>
    </citation>
    <scope>NUCLEOTIDE SEQUENCE [LARGE SCALE GENOMIC DNA]</scope>
    <source>
        <strain evidence="4 5">ATCC 12853</strain>
    </source>
</reference>
<dbReference type="RefSeq" id="WP_055553436.1">
    <property type="nucleotide sequence ID" value="NZ_CP023699.1"/>
</dbReference>
<protein>
    <recommendedName>
        <fullName evidence="3">CAAX prenyl protease 2/Lysostaphin resistance protein A-like domain-containing protein</fullName>
    </recommendedName>
</protein>
<feature type="compositionally biased region" description="Basic and acidic residues" evidence="1">
    <location>
        <begin position="268"/>
        <end position="279"/>
    </location>
</feature>
<dbReference type="AlphaFoldDB" id="A0A5J6GD57"/>
<evidence type="ECO:0000259" key="3">
    <source>
        <dbReference type="Pfam" id="PF02517"/>
    </source>
</evidence>
<feature type="transmembrane region" description="Helical" evidence="2">
    <location>
        <begin position="76"/>
        <end position="99"/>
    </location>
</feature>
<evidence type="ECO:0000313" key="5">
    <source>
        <dbReference type="Proteomes" id="UP000325529"/>
    </source>
</evidence>
<sequence>MSGPGPVVGGGLTLAVAAAAYGFLAPWLTGRLTGLAPARARSLAAAAAGAMTVATAFAVGVLSWNLTAPDATTVPLLLIGLALGCGEFAAAAFLTSVVADTADALRGTRPVLAAARRMPRPRPATAAARTTTAAAGRTHWLGLARGHVAEEARARVAGPGLWGVVALAAAVLCDETVFRATLTEALAGAGAWLAVGVAVLAQITVVVRGMPAGRRRTPEAWAPALLMATVHTVLYWRGGTLVPLLAADAAFFALLIPTEGKRLFHVKQGSEERRGEGTRRRAFHVKQRSAATGAGRR</sequence>
<dbReference type="GO" id="GO:0080120">
    <property type="term" value="P:CAAX-box protein maturation"/>
    <property type="evidence" value="ECO:0007669"/>
    <property type="project" value="UniProtKB-ARBA"/>
</dbReference>
<feature type="region of interest" description="Disordered" evidence="1">
    <location>
        <begin position="268"/>
        <end position="297"/>
    </location>
</feature>
<dbReference type="Proteomes" id="UP000325529">
    <property type="component" value="Chromosome"/>
</dbReference>
<evidence type="ECO:0000256" key="1">
    <source>
        <dbReference type="SAM" id="MobiDB-lite"/>
    </source>
</evidence>
<evidence type="ECO:0000256" key="2">
    <source>
        <dbReference type="SAM" id="Phobius"/>
    </source>
</evidence>
<gene>
    <name evidence="4" type="ORF">CP970_21240</name>
</gene>
<feature type="domain" description="CAAX prenyl protease 2/Lysostaphin resistance protein A-like" evidence="3">
    <location>
        <begin position="161"/>
        <end position="249"/>
    </location>
</feature>
<accession>A0A5J6GD57</accession>
<dbReference type="GO" id="GO:0004175">
    <property type="term" value="F:endopeptidase activity"/>
    <property type="evidence" value="ECO:0007669"/>
    <property type="project" value="UniProtKB-ARBA"/>
</dbReference>
<organism evidence="4 5">
    <name type="scientific">Streptomyces kanamyceticus</name>
    <dbReference type="NCBI Taxonomy" id="1967"/>
    <lineage>
        <taxon>Bacteria</taxon>
        <taxon>Bacillati</taxon>
        <taxon>Actinomycetota</taxon>
        <taxon>Actinomycetes</taxon>
        <taxon>Kitasatosporales</taxon>
        <taxon>Streptomycetaceae</taxon>
        <taxon>Streptomyces</taxon>
    </lineage>
</organism>
<keyword evidence="5" id="KW-1185">Reference proteome</keyword>
<dbReference type="KEGG" id="ska:CP970_21240"/>
<feature type="transmembrane region" description="Helical" evidence="2">
    <location>
        <begin position="242"/>
        <end position="258"/>
    </location>
</feature>
<dbReference type="InterPro" id="IPR003675">
    <property type="entry name" value="Rce1/LyrA-like_dom"/>
</dbReference>
<feature type="transmembrane region" description="Helical" evidence="2">
    <location>
        <begin position="186"/>
        <end position="207"/>
    </location>
</feature>
<keyword evidence="2" id="KW-0812">Transmembrane</keyword>
<feature type="transmembrane region" description="Helical" evidence="2">
    <location>
        <begin position="12"/>
        <end position="30"/>
    </location>
</feature>
<proteinExistence type="predicted"/>
<dbReference type="EMBL" id="CP023699">
    <property type="protein sequence ID" value="QEU93103.1"/>
    <property type="molecule type" value="Genomic_DNA"/>
</dbReference>
<keyword evidence="2" id="KW-0472">Membrane</keyword>
<keyword evidence="2" id="KW-1133">Transmembrane helix</keyword>